<evidence type="ECO:0000313" key="2">
    <source>
        <dbReference type="Proteomes" id="UP000007059"/>
    </source>
</evidence>
<dbReference type="PATRIC" id="fig|657322.3.peg.16"/>
<reference evidence="1 2" key="2">
    <citation type="submission" date="2010-03" db="EMBL/GenBank/DDBJ databases">
        <authorList>
            <person name="Pajon A."/>
        </authorList>
    </citation>
    <scope>NUCLEOTIDE SEQUENCE [LARGE SCALE GENOMIC DNA]</scope>
    <source>
        <strain evidence="1 2">SL3/3</strain>
    </source>
</reference>
<dbReference type="Proteomes" id="UP000007059">
    <property type="component" value="Chromosome"/>
</dbReference>
<protein>
    <submittedName>
        <fullName evidence="1">Uncharacterized protein</fullName>
    </submittedName>
</protein>
<dbReference type="KEGG" id="fpa:FPR_03270"/>
<organism evidence="1 2">
    <name type="scientific">Faecalibacterium prausnitzii SL3/3</name>
    <dbReference type="NCBI Taxonomy" id="657322"/>
    <lineage>
        <taxon>Bacteria</taxon>
        <taxon>Bacillati</taxon>
        <taxon>Bacillota</taxon>
        <taxon>Clostridia</taxon>
        <taxon>Eubacteriales</taxon>
        <taxon>Oscillospiraceae</taxon>
        <taxon>Faecalibacterium</taxon>
    </lineage>
</organism>
<proteinExistence type="predicted"/>
<name>D4K7E2_9FIRM</name>
<accession>D4K7E2</accession>
<reference evidence="1 2" key="1">
    <citation type="submission" date="2010-03" db="EMBL/GenBank/DDBJ databases">
        <title>The genome sequence of Faecalibacterium prausnitzii SL3/3.</title>
        <authorList>
            <consortium name="metaHIT consortium -- http://www.metahit.eu/"/>
            <person name="Pajon A."/>
            <person name="Turner K."/>
            <person name="Parkhill J."/>
            <person name="Duncan S."/>
            <person name="Flint H."/>
        </authorList>
    </citation>
    <scope>NUCLEOTIDE SEQUENCE [LARGE SCALE GENOMIC DNA]</scope>
    <source>
        <strain evidence="1 2">SL3/3</strain>
    </source>
</reference>
<dbReference type="AlphaFoldDB" id="D4K7E2"/>
<gene>
    <name evidence="1" type="ORF">FPR_03270</name>
</gene>
<evidence type="ECO:0000313" key="1">
    <source>
        <dbReference type="EMBL" id="CBL00755.1"/>
    </source>
</evidence>
<sequence>MGTFDVIDRYAGAAQVSIEVVVEYHRDLTSVKLLVAVKIWAEDARFDTIHDETVKILMYHSFQTAAFVAEFVIGQKYMEVNLLLRQNTANPFD</sequence>
<dbReference type="HOGENOM" id="CLU_2395354_0_0_9"/>
<dbReference type="EMBL" id="FP929046">
    <property type="protein sequence ID" value="CBL00755.1"/>
    <property type="molecule type" value="Genomic_DNA"/>
</dbReference>